<dbReference type="Gene3D" id="3.90.1640.10">
    <property type="entry name" value="inorganic pyrophosphatase (n-terminal core)"/>
    <property type="match status" value="1"/>
</dbReference>
<dbReference type="Pfam" id="PF01368">
    <property type="entry name" value="DHH"/>
    <property type="match status" value="1"/>
</dbReference>
<dbReference type="PANTHER" id="PTHR47618">
    <property type="entry name" value="BIFUNCTIONAL OLIGORIBONUCLEASE AND PAP PHOSPHATASE NRNA"/>
    <property type="match status" value="1"/>
</dbReference>
<sequence length="339" mass="37765">MQQLDLFKAQLSEPKRIAITTHHKPDADALGSSLGMANYLIKKGHHVQVITPSEYPDFLHWMKGNNDVLVYSEETAQQCAEVMEQADIIITLDFSVLSRINQLGEMVRESKAFKVNVDHHLDPEDFADFRLWNTGAAATCELCYELIVALGDEELIDSDIAECLYAGIMTDTGGFRHPNTTQNVHEVVAKLISLGADNSKVAKNIYDKSSLNRLRFLGYALSQKLEIIDDYRTAYFAISEKELQQYHSKTGDTEGLVNYALSIEGITLGALFKESPEGVKISFRSIGKFPANEIAAKFFNGGGHRNAAGGRVEMPLDEAVVLFKKVLKDYKQQLEAEVI</sequence>
<protein>
    <submittedName>
        <fullName evidence="3">Phosphoesterase RecJ domain-containing protein</fullName>
    </submittedName>
</protein>
<dbReference type="Gene3D" id="3.10.310.30">
    <property type="match status" value="1"/>
</dbReference>
<accession>A0A1I0NJ53</accession>
<dbReference type="STRING" id="1267423.SAMN05216290_1234"/>
<dbReference type="AlphaFoldDB" id="A0A1I0NJ53"/>
<feature type="domain" description="DDH" evidence="1">
    <location>
        <begin position="16"/>
        <end position="168"/>
    </location>
</feature>
<organism evidence="3 4">
    <name type="scientific">Roseivirga pacifica</name>
    <dbReference type="NCBI Taxonomy" id="1267423"/>
    <lineage>
        <taxon>Bacteria</taxon>
        <taxon>Pseudomonadati</taxon>
        <taxon>Bacteroidota</taxon>
        <taxon>Cytophagia</taxon>
        <taxon>Cytophagales</taxon>
        <taxon>Roseivirgaceae</taxon>
        <taxon>Roseivirga</taxon>
    </lineage>
</organism>
<dbReference type="InterPro" id="IPR001667">
    <property type="entry name" value="DDH_dom"/>
</dbReference>
<dbReference type="Pfam" id="PF02272">
    <property type="entry name" value="DHHA1"/>
    <property type="match status" value="1"/>
</dbReference>
<proteinExistence type="predicted"/>
<evidence type="ECO:0000313" key="4">
    <source>
        <dbReference type="Proteomes" id="UP000199437"/>
    </source>
</evidence>
<feature type="domain" description="DHHA1" evidence="2">
    <location>
        <begin position="249"/>
        <end position="328"/>
    </location>
</feature>
<dbReference type="OrthoDB" id="9803668at2"/>
<gene>
    <name evidence="3" type="ORF">SAMN05216290_1234</name>
</gene>
<evidence type="ECO:0000313" key="3">
    <source>
        <dbReference type="EMBL" id="SEW01329.1"/>
    </source>
</evidence>
<reference evidence="4" key="1">
    <citation type="submission" date="2016-10" db="EMBL/GenBank/DDBJ databases">
        <authorList>
            <person name="Varghese N."/>
            <person name="Submissions S."/>
        </authorList>
    </citation>
    <scope>NUCLEOTIDE SEQUENCE [LARGE SCALE GENOMIC DNA]</scope>
    <source>
        <strain evidence="4">CGMCC 1.12402</strain>
    </source>
</reference>
<dbReference type="EMBL" id="FOIR01000001">
    <property type="protein sequence ID" value="SEW01329.1"/>
    <property type="molecule type" value="Genomic_DNA"/>
</dbReference>
<dbReference type="GO" id="GO:0003676">
    <property type="term" value="F:nucleic acid binding"/>
    <property type="evidence" value="ECO:0007669"/>
    <property type="project" value="InterPro"/>
</dbReference>
<evidence type="ECO:0000259" key="2">
    <source>
        <dbReference type="Pfam" id="PF02272"/>
    </source>
</evidence>
<dbReference type="InterPro" id="IPR003156">
    <property type="entry name" value="DHHA1_dom"/>
</dbReference>
<dbReference type="PANTHER" id="PTHR47618:SF1">
    <property type="entry name" value="BIFUNCTIONAL OLIGORIBONUCLEASE AND PAP PHOSPHATASE NRNA"/>
    <property type="match status" value="1"/>
</dbReference>
<dbReference type="InterPro" id="IPR038763">
    <property type="entry name" value="DHH_sf"/>
</dbReference>
<dbReference type="SUPFAM" id="SSF64182">
    <property type="entry name" value="DHH phosphoesterases"/>
    <property type="match status" value="1"/>
</dbReference>
<name>A0A1I0NJ53_9BACT</name>
<dbReference type="GeneID" id="99985966"/>
<keyword evidence="4" id="KW-1185">Reference proteome</keyword>
<dbReference type="RefSeq" id="WP_090257635.1">
    <property type="nucleotide sequence ID" value="NZ_FOIR01000001.1"/>
</dbReference>
<evidence type="ECO:0000259" key="1">
    <source>
        <dbReference type="Pfam" id="PF01368"/>
    </source>
</evidence>
<dbReference type="Proteomes" id="UP000199437">
    <property type="component" value="Unassembled WGS sequence"/>
</dbReference>
<dbReference type="InterPro" id="IPR051319">
    <property type="entry name" value="Oligoribo/pAp-PDE_c-di-AMP_PDE"/>
</dbReference>